<reference evidence="1 2" key="1">
    <citation type="submission" date="2024-02" db="EMBL/GenBank/DDBJ databases">
        <title>Chromosome-scale genome assembly of the rough periwinkle Littorina saxatilis.</title>
        <authorList>
            <person name="De Jode A."/>
            <person name="Faria R."/>
            <person name="Formenti G."/>
            <person name="Sims Y."/>
            <person name="Smith T.P."/>
            <person name="Tracey A."/>
            <person name="Wood J.M.D."/>
            <person name="Zagrodzka Z.B."/>
            <person name="Johannesson K."/>
            <person name="Butlin R.K."/>
            <person name="Leder E.H."/>
        </authorList>
    </citation>
    <scope>NUCLEOTIDE SEQUENCE [LARGE SCALE GENOMIC DNA]</scope>
    <source>
        <strain evidence="1">Snail1</strain>
        <tissue evidence="1">Muscle</tissue>
    </source>
</reference>
<name>A0AAN9G053_9CAEN</name>
<gene>
    <name evidence="1" type="ORF">V1264_009855</name>
</gene>
<dbReference type="Proteomes" id="UP001374579">
    <property type="component" value="Unassembled WGS sequence"/>
</dbReference>
<evidence type="ECO:0000313" key="1">
    <source>
        <dbReference type="EMBL" id="KAK7089987.1"/>
    </source>
</evidence>
<accession>A0AAN9G053</accession>
<dbReference type="EMBL" id="JBAMIC010000024">
    <property type="protein sequence ID" value="KAK7089987.1"/>
    <property type="molecule type" value="Genomic_DNA"/>
</dbReference>
<organism evidence="1 2">
    <name type="scientific">Littorina saxatilis</name>
    <dbReference type="NCBI Taxonomy" id="31220"/>
    <lineage>
        <taxon>Eukaryota</taxon>
        <taxon>Metazoa</taxon>
        <taxon>Spiralia</taxon>
        <taxon>Lophotrochozoa</taxon>
        <taxon>Mollusca</taxon>
        <taxon>Gastropoda</taxon>
        <taxon>Caenogastropoda</taxon>
        <taxon>Littorinimorpha</taxon>
        <taxon>Littorinoidea</taxon>
        <taxon>Littorinidae</taxon>
        <taxon>Littorina</taxon>
    </lineage>
</organism>
<keyword evidence="2" id="KW-1185">Reference proteome</keyword>
<dbReference type="AlphaFoldDB" id="A0AAN9G053"/>
<comment type="caution">
    <text evidence="1">The sequence shown here is derived from an EMBL/GenBank/DDBJ whole genome shotgun (WGS) entry which is preliminary data.</text>
</comment>
<proteinExistence type="predicted"/>
<sequence length="111" mass="12173">MAGGGGDRLPVNCGVRLAGSSFVLSYKVGKNVEKKNIMWDWHSNGDKSVAKLEAKTKSGDIKFHNSAPIDADTHSKLGKPDKSMDGEYYTVKLKKKSSDVPDLEQFFNVPQ</sequence>
<protein>
    <submittedName>
        <fullName evidence="1">Uncharacterized protein</fullName>
    </submittedName>
</protein>
<evidence type="ECO:0000313" key="2">
    <source>
        <dbReference type="Proteomes" id="UP001374579"/>
    </source>
</evidence>